<feature type="domain" description="F-box protein AT5G49610-like beta-propeller" evidence="1">
    <location>
        <begin position="15"/>
        <end position="167"/>
    </location>
</feature>
<evidence type="ECO:0000313" key="2">
    <source>
        <dbReference type="EMBL" id="CAL4916059.1"/>
    </source>
</evidence>
<proteinExistence type="predicted"/>
<accession>A0ABC8WZE7</accession>
<name>A0ABC8WZE7_9POAL</name>
<keyword evidence="3" id="KW-1185">Reference proteome</keyword>
<dbReference type="InterPro" id="IPR056594">
    <property type="entry name" value="AT5G49610-like_b-prop"/>
</dbReference>
<dbReference type="EMBL" id="OZ075123">
    <property type="protein sequence ID" value="CAL4916059.1"/>
    <property type="molecule type" value="Genomic_DNA"/>
</dbReference>
<dbReference type="Proteomes" id="UP001497457">
    <property type="component" value="Chromosome 13rd"/>
</dbReference>
<evidence type="ECO:0000313" key="3">
    <source>
        <dbReference type="Proteomes" id="UP001497457"/>
    </source>
</evidence>
<organism evidence="2 3">
    <name type="scientific">Urochloa decumbens</name>
    <dbReference type="NCBI Taxonomy" id="240449"/>
    <lineage>
        <taxon>Eukaryota</taxon>
        <taxon>Viridiplantae</taxon>
        <taxon>Streptophyta</taxon>
        <taxon>Embryophyta</taxon>
        <taxon>Tracheophyta</taxon>
        <taxon>Spermatophyta</taxon>
        <taxon>Magnoliopsida</taxon>
        <taxon>Liliopsida</taxon>
        <taxon>Poales</taxon>
        <taxon>Poaceae</taxon>
        <taxon>PACMAD clade</taxon>
        <taxon>Panicoideae</taxon>
        <taxon>Panicodae</taxon>
        <taxon>Paniceae</taxon>
        <taxon>Melinidinae</taxon>
        <taxon>Urochloa</taxon>
    </lineage>
</organism>
<dbReference type="Pfam" id="PF23635">
    <property type="entry name" value="Beta-prop_AT5G49610-like"/>
    <property type="match status" value="1"/>
</dbReference>
<gene>
    <name evidence="2" type="ORF">URODEC1_LOCUS17853</name>
</gene>
<reference evidence="2" key="1">
    <citation type="submission" date="2024-10" db="EMBL/GenBank/DDBJ databases">
        <authorList>
            <person name="Ryan C."/>
        </authorList>
    </citation>
    <scope>NUCLEOTIDE SEQUENCE [LARGE SCALE GENOMIC DNA]</scope>
</reference>
<evidence type="ECO:0000259" key="1">
    <source>
        <dbReference type="Pfam" id="PF23635"/>
    </source>
</evidence>
<dbReference type="AlphaFoldDB" id="A0ABC8WZE7"/>
<protein>
    <recommendedName>
        <fullName evidence="1">F-box protein AT5G49610-like beta-propeller domain-containing protein</fullName>
    </recommendedName>
</protein>
<dbReference type="PANTHER" id="PTHR33186">
    <property type="entry name" value="OS10G0136150 PROTEIN-RELATED"/>
    <property type="match status" value="1"/>
</dbReference>
<sequence>MASSPTPSGVDFRPSILVRNILYCPLKSKYILALELVTRRLYHIECPPETHDVYRRNVHVMKTEDGGLGLAALTGFNLYLWAWEADAEGVAGWVLLKVIELDKFLSLEASNPNNSQLGGKPPVRILGLVENDDLVFIWTKTGVFVVQLKLMQFKKVFEADVSASVYPYTGFRIAGAFGCAK</sequence>